<dbReference type="PANTHER" id="PTHR21240">
    <property type="entry name" value="2-AMINO-3-CARBOXYLMUCONATE-6-SEMIALDEHYDE DECARBOXYLASE"/>
    <property type="match status" value="1"/>
</dbReference>
<dbReference type="EMBL" id="NCSJ02000024">
    <property type="protein sequence ID" value="RFU34177.1"/>
    <property type="molecule type" value="Genomic_DNA"/>
</dbReference>
<dbReference type="InterPro" id="IPR006680">
    <property type="entry name" value="Amidohydro-rel"/>
</dbReference>
<evidence type="ECO:0000256" key="3">
    <source>
        <dbReference type="RuleBase" id="RU366045"/>
    </source>
</evidence>
<feature type="non-terminal residue" evidence="5">
    <location>
        <position position="1"/>
    </location>
</feature>
<evidence type="ECO:0000259" key="4">
    <source>
        <dbReference type="Pfam" id="PF04909"/>
    </source>
</evidence>
<dbReference type="Proteomes" id="UP000258309">
    <property type="component" value="Unassembled WGS sequence"/>
</dbReference>
<sequence length="184" mass="19860">MDLLQQTSQTQNNADLLPSSCITLEEHATFRALGDESPFYTEIWKTFPKQRRALLDHDTERLADMDAGHVLIQVLSQLPGIGVENSFGCRAANNELSTVIKAHPTRFAGWAVLAMADPEEAALELERAVTELGLPVFAAAERLDVPIYLHPAPASDSVMAARFNGAEGGFSRAVAQGLSTGAWG</sequence>
<dbReference type="InterPro" id="IPR032466">
    <property type="entry name" value="Metal_Hydrolase"/>
</dbReference>
<dbReference type="GO" id="GO:0005829">
    <property type="term" value="C:cytosol"/>
    <property type="evidence" value="ECO:0007669"/>
    <property type="project" value="TreeGrafter"/>
</dbReference>
<comment type="caution">
    <text evidence="5">The sequence shown here is derived from an EMBL/GenBank/DDBJ whole genome shotgun (WGS) entry which is preliminary data.</text>
</comment>
<evidence type="ECO:0000313" key="5">
    <source>
        <dbReference type="EMBL" id="RFU34177.1"/>
    </source>
</evidence>
<evidence type="ECO:0000256" key="1">
    <source>
        <dbReference type="ARBA" id="ARBA00022793"/>
    </source>
</evidence>
<protein>
    <recommendedName>
        <fullName evidence="4">Amidohydrolase-related domain-containing protein</fullName>
    </recommendedName>
</protein>
<keyword evidence="2 3" id="KW-0456">Lyase</keyword>
<organism evidence="5 6">
    <name type="scientific">Scytalidium lignicola</name>
    <name type="common">Hyphomycete</name>
    <dbReference type="NCBI Taxonomy" id="5539"/>
    <lineage>
        <taxon>Eukaryota</taxon>
        <taxon>Fungi</taxon>
        <taxon>Dikarya</taxon>
        <taxon>Ascomycota</taxon>
        <taxon>Pezizomycotina</taxon>
        <taxon>Leotiomycetes</taxon>
        <taxon>Leotiomycetes incertae sedis</taxon>
        <taxon>Scytalidium</taxon>
    </lineage>
</organism>
<feature type="non-terminal residue" evidence="5">
    <location>
        <position position="184"/>
    </location>
</feature>
<dbReference type="OrthoDB" id="432010at2759"/>
<dbReference type="Gene3D" id="3.20.20.140">
    <property type="entry name" value="Metal-dependent hydrolases"/>
    <property type="match status" value="1"/>
</dbReference>
<dbReference type="AlphaFoldDB" id="A0A3E2HLB0"/>
<keyword evidence="6" id="KW-1185">Reference proteome</keyword>
<dbReference type="GO" id="GO:0019748">
    <property type="term" value="P:secondary metabolic process"/>
    <property type="evidence" value="ECO:0007669"/>
    <property type="project" value="TreeGrafter"/>
</dbReference>
<dbReference type="PANTHER" id="PTHR21240:SF30">
    <property type="entry name" value="AMIDOHYDROLASE-RELATED DOMAIN-CONTAINING PROTEIN-RELATED"/>
    <property type="match status" value="1"/>
</dbReference>
<dbReference type="GO" id="GO:0016831">
    <property type="term" value="F:carboxy-lyase activity"/>
    <property type="evidence" value="ECO:0007669"/>
    <property type="project" value="UniProtKB-KW"/>
</dbReference>
<evidence type="ECO:0000256" key="2">
    <source>
        <dbReference type="ARBA" id="ARBA00023239"/>
    </source>
</evidence>
<dbReference type="STRING" id="5539.A0A3E2HLB0"/>
<gene>
    <name evidence="5" type="ORF">B7463_g2165</name>
</gene>
<accession>A0A3E2HLB0</accession>
<evidence type="ECO:0000313" key="6">
    <source>
        <dbReference type="Proteomes" id="UP000258309"/>
    </source>
</evidence>
<dbReference type="GO" id="GO:0016787">
    <property type="term" value="F:hydrolase activity"/>
    <property type="evidence" value="ECO:0007669"/>
    <property type="project" value="InterPro"/>
</dbReference>
<reference evidence="5 6" key="1">
    <citation type="submission" date="2018-05" db="EMBL/GenBank/DDBJ databases">
        <title>Draft genome sequence of Scytalidium lignicola DSM 105466, a ubiquitous saprotrophic fungus.</title>
        <authorList>
            <person name="Buettner E."/>
            <person name="Gebauer A.M."/>
            <person name="Hofrichter M."/>
            <person name="Liers C."/>
            <person name="Kellner H."/>
        </authorList>
    </citation>
    <scope>NUCLEOTIDE SEQUENCE [LARGE SCALE GENOMIC DNA]</scope>
    <source>
        <strain evidence="5 6">DSM 105466</strain>
    </source>
</reference>
<comment type="similarity">
    <text evidence="3">Belongs to the metallo-dependent hydrolases superfamily.</text>
</comment>
<dbReference type="Pfam" id="PF04909">
    <property type="entry name" value="Amidohydro_2"/>
    <property type="match status" value="1"/>
</dbReference>
<proteinExistence type="inferred from homology"/>
<dbReference type="SUPFAM" id="SSF51556">
    <property type="entry name" value="Metallo-dependent hydrolases"/>
    <property type="match status" value="1"/>
</dbReference>
<name>A0A3E2HLB0_SCYLI</name>
<keyword evidence="1 3" id="KW-0210">Decarboxylase</keyword>
<dbReference type="InterPro" id="IPR032465">
    <property type="entry name" value="ACMSD"/>
</dbReference>
<feature type="domain" description="Amidohydrolase-related" evidence="4">
    <location>
        <begin position="57"/>
        <end position="137"/>
    </location>
</feature>